<dbReference type="PANTHER" id="PTHR10204:SF34">
    <property type="entry name" value="NAD(P)H DEHYDROGENASE [QUINONE] 1 ISOFORM 1"/>
    <property type="match status" value="1"/>
</dbReference>
<feature type="domain" description="Flavodoxin-like fold" evidence="3">
    <location>
        <begin position="11"/>
        <end position="175"/>
    </location>
</feature>
<keyword evidence="5" id="KW-1185">Reference proteome</keyword>
<dbReference type="PANTHER" id="PTHR10204">
    <property type="entry name" value="NAD P H OXIDOREDUCTASE-RELATED"/>
    <property type="match status" value="1"/>
</dbReference>
<keyword evidence="2" id="KW-0560">Oxidoreductase</keyword>
<dbReference type="Gene3D" id="3.40.50.360">
    <property type="match status" value="1"/>
</dbReference>
<evidence type="ECO:0000313" key="5">
    <source>
        <dbReference type="Proteomes" id="UP000244906"/>
    </source>
</evidence>
<dbReference type="SUPFAM" id="SSF52218">
    <property type="entry name" value="Flavoproteins"/>
    <property type="match status" value="1"/>
</dbReference>
<dbReference type="InterPro" id="IPR003680">
    <property type="entry name" value="Flavodoxin_fold"/>
</dbReference>
<organism evidence="4 5">
    <name type="scientific">Pelagibaculum spongiae</name>
    <dbReference type="NCBI Taxonomy" id="2080658"/>
    <lineage>
        <taxon>Bacteria</taxon>
        <taxon>Pseudomonadati</taxon>
        <taxon>Pseudomonadota</taxon>
        <taxon>Gammaproteobacteria</taxon>
        <taxon>Oceanospirillales</taxon>
        <taxon>Pelagibaculum</taxon>
    </lineage>
</organism>
<evidence type="ECO:0000256" key="1">
    <source>
        <dbReference type="ARBA" id="ARBA00006252"/>
    </source>
</evidence>
<gene>
    <name evidence="4" type="ORF">DC094_08025</name>
</gene>
<evidence type="ECO:0000259" key="3">
    <source>
        <dbReference type="Pfam" id="PF02525"/>
    </source>
</evidence>
<reference evidence="4 5" key="1">
    <citation type="submission" date="2018-04" db="EMBL/GenBank/DDBJ databases">
        <title>Thalassorhabdus spongiae gen. nov., sp. nov., isolated from a marine sponge in South-West Iceland.</title>
        <authorList>
            <person name="Knobloch S."/>
            <person name="Daussin A."/>
            <person name="Johannsson R."/>
            <person name="Marteinsson V.T."/>
        </authorList>
    </citation>
    <scope>NUCLEOTIDE SEQUENCE [LARGE SCALE GENOMIC DNA]</scope>
    <source>
        <strain evidence="4 5">Hp12</strain>
    </source>
</reference>
<dbReference type="GO" id="GO:0003955">
    <property type="term" value="F:NAD(P)H dehydrogenase (quinone) activity"/>
    <property type="evidence" value="ECO:0007669"/>
    <property type="project" value="TreeGrafter"/>
</dbReference>
<evidence type="ECO:0000256" key="2">
    <source>
        <dbReference type="ARBA" id="ARBA00023002"/>
    </source>
</evidence>
<name>A0A2V1GWY8_9GAMM</name>
<comment type="caution">
    <text evidence="4">The sequence shown here is derived from an EMBL/GenBank/DDBJ whole genome shotgun (WGS) entry which is preliminary data.</text>
</comment>
<proteinExistence type="inferred from homology"/>
<dbReference type="InterPro" id="IPR051545">
    <property type="entry name" value="NAD(P)H_dehydrogenase_qn"/>
</dbReference>
<dbReference type="InterPro" id="IPR029039">
    <property type="entry name" value="Flavoprotein-like_sf"/>
</dbReference>
<dbReference type="Proteomes" id="UP000244906">
    <property type="component" value="Unassembled WGS sequence"/>
</dbReference>
<sequence>MQLLNGATQLRVLVVIAHPDPDSLCQAAKTTACQALLQQGHQVKELDLYKNGFDPSLPLDAYKKHYTPDNITPVAEEVAQLQWAQALVVIYPVWWMSAPAIFKGWLDRVWLPEIASTFTDSGTIVPLLTEIKKIVFINTYGASWWRMALIGNPGRFFITLTMRACTSWFVSIKTVSLYSAVAAGEKRGKAFLNRISDAMKNF</sequence>
<evidence type="ECO:0000313" key="4">
    <source>
        <dbReference type="EMBL" id="PVZ70520.1"/>
    </source>
</evidence>
<dbReference type="Pfam" id="PF02525">
    <property type="entry name" value="Flavodoxin_2"/>
    <property type="match status" value="1"/>
</dbReference>
<dbReference type="EMBL" id="QDDL01000002">
    <property type="protein sequence ID" value="PVZ70520.1"/>
    <property type="molecule type" value="Genomic_DNA"/>
</dbReference>
<dbReference type="GO" id="GO:0005829">
    <property type="term" value="C:cytosol"/>
    <property type="evidence" value="ECO:0007669"/>
    <property type="project" value="TreeGrafter"/>
</dbReference>
<comment type="similarity">
    <text evidence="1">Belongs to the NAD(P)H dehydrogenase (quinone) family.</text>
</comment>
<accession>A0A2V1GWY8</accession>
<protein>
    <recommendedName>
        <fullName evidence="3">Flavodoxin-like fold domain-containing protein</fullName>
    </recommendedName>
</protein>
<dbReference type="AlphaFoldDB" id="A0A2V1GWY8"/>